<dbReference type="GeneTree" id="ENSGT00440000034918"/>
<keyword evidence="5" id="KW-0963">Cytoplasm</keyword>
<feature type="compositionally biased region" description="Gly residues" evidence="16">
    <location>
        <begin position="130"/>
        <end position="141"/>
    </location>
</feature>
<dbReference type="InterPro" id="IPR005326">
    <property type="entry name" value="Plectin_eS10_N"/>
</dbReference>
<dbReference type="GO" id="GO:0003735">
    <property type="term" value="F:structural constituent of ribosome"/>
    <property type="evidence" value="ECO:0007669"/>
    <property type="project" value="TreeGrafter"/>
</dbReference>
<feature type="domain" description="Plectin/eS10 N-terminal" evidence="17">
    <location>
        <begin position="9"/>
        <end position="51"/>
    </location>
</feature>
<evidence type="ECO:0000256" key="13">
    <source>
        <dbReference type="ARBA" id="ARBA00044563"/>
    </source>
</evidence>
<proteinExistence type="inferred from homology"/>
<comment type="similarity">
    <text evidence="3">Belongs to the eukaryotic ribosomal protein eS10 family.</text>
</comment>
<evidence type="ECO:0000256" key="10">
    <source>
        <dbReference type="ARBA" id="ARBA00023242"/>
    </source>
</evidence>
<keyword evidence="7" id="KW-0597">Phosphoprotein</keyword>
<evidence type="ECO:0000256" key="9">
    <source>
        <dbReference type="ARBA" id="ARBA00022980"/>
    </source>
</evidence>
<protein>
    <recommendedName>
        <fullName evidence="12">Small ribosomal subunit protein eS10</fullName>
    </recommendedName>
    <alternativeName>
        <fullName evidence="13">40S ribosomal protein S10</fullName>
    </alternativeName>
</protein>
<evidence type="ECO:0000256" key="15">
    <source>
        <dbReference type="ARBA" id="ARBA00047069"/>
    </source>
</evidence>
<evidence type="ECO:0000313" key="18">
    <source>
        <dbReference type="Ensembl" id="ENSMPUP00000001883.1"/>
    </source>
</evidence>
<comment type="subcellular location">
    <subcellularLocation>
        <location evidence="1">Cytoplasm</location>
    </subcellularLocation>
    <subcellularLocation>
        <location evidence="2">Nucleus</location>
        <location evidence="2">Nucleolus</location>
    </subcellularLocation>
</comment>
<dbReference type="PANTHER" id="PTHR12146">
    <property type="entry name" value="40S RIBOSOMAL PROTEIN S10"/>
    <property type="match status" value="1"/>
</dbReference>
<evidence type="ECO:0000256" key="5">
    <source>
        <dbReference type="ARBA" id="ARBA00022490"/>
    </source>
</evidence>
<dbReference type="EMBL" id="AEYP01048938">
    <property type="status" value="NOT_ANNOTATED_CDS"/>
    <property type="molecule type" value="Genomic_DNA"/>
</dbReference>
<dbReference type="GO" id="GO:0022627">
    <property type="term" value="C:cytosolic small ribosomal subunit"/>
    <property type="evidence" value="ECO:0007669"/>
    <property type="project" value="TreeGrafter"/>
</dbReference>
<evidence type="ECO:0000256" key="1">
    <source>
        <dbReference type="ARBA" id="ARBA00004496"/>
    </source>
</evidence>
<evidence type="ECO:0000256" key="8">
    <source>
        <dbReference type="ARBA" id="ARBA00022843"/>
    </source>
</evidence>
<dbReference type="InterPro" id="IPR036388">
    <property type="entry name" value="WH-like_DNA-bd_sf"/>
</dbReference>
<evidence type="ECO:0000256" key="14">
    <source>
        <dbReference type="ARBA" id="ARBA00045797"/>
    </source>
</evidence>
<dbReference type="GO" id="GO:0003723">
    <property type="term" value="F:RNA binding"/>
    <property type="evidence" value="ECO:0007669"/>
    <property type="project" value="TreeGrafter"/>
</dbReference>
<dbReference type="Gene3D" id="1.10.10.10">
    <property type="entry name" value="Winged helix-like DNA-binding domain superfamily/Winged helix DNA-binding domain"/>
    <property type="match status" value="1"/>
</dbReference>
<dbReference type="AlphaFoldDB" id="M3XS33"/>
<evidence type="ECO:0000259" key="17">
    <source>
        <dbReference type="Pfam" id="PF03501"/>
    </source>
</evidence>
<comment type="subunit">
    <text evidence="15">Component of the small ribosomal subunit. The methylated form interacts with NPM1.</text>
</comment>
<dbReference type="PANTHER" id="PTHR12146:SF10">
    <property type="entry name" value="SMALL RIBOSOMAL SUBUNIT PROTEIN ES10"/>
    <property type="match status" value="1"/>
</dbReference>
<dbReference type="eggNOG" id="KOG3344">
    <property type="taxonomic scope" value="Eukaryota"/>
</dbReference>
<keyword evidence="11" id="KW-0687">Ribonucleoprotein</keyword>
<dbReference type="InterPro" id="IPR037447">
    <property type="entry name" value="Ribosomal_eS10"/>
</dbReference>
<name>M3XS33_MUSPF</name>
<keyword evidence="10" id="KW-0539">Nucleus</keyword>
<comment type="function">
    <text evidence="14">Component of the 40S ribosomal subunit. The ribosome is a large ribonucleoprotein complex responsible for the synthesis of proteins in the cell.</text>
</comment>
<evidence type="ECO:0000256" key="6">
    <source>
        <dbReference type="ARBA" id="ARBA00022499"/>
    </source>
</evidence>
<reference evidence="18" key="1">
    <citation type="submission" date="2024-06" db="UniProtKB">
        <authorList>
            <consortium name="Ensembl"/>
        </authorList>
    </citation>
    <scope>IDENTIFICATION</scope>
</reference>
<evidence type="ECO:0000256" key="11">
    <source>
        <dbReference type="ARBA" id="ARBA00023274"/>
    </source>
</evidence>
<keyword evidence="4" id="KW-0488">Methylation</keyword>
<evidence type="ECO:0000256" key="3">
    <source>
        <dbReference type="ARBA" id="ARBA00007278"/>
    </source>
</evidence>
<keyword evidence="6" id="KW-1017">Isopeptide bond</keyword>
<organism evidence="18">
    <name type="scientific">Mustela putorius furo</name>
    <name type="common">European domestic ferret</name>
    <name type="synonym">Mustela furo</name>
    <dbReference type="NCBI Taxonomy" id="9669"/>
    <lineage>
        <taxon>Eukaryota</taxon>
        <taxon>Metazoa</taxon>
        <taxon>Chordata</taxon>
        <taxon>Craniata</taxon>
        <taxon>Vertebrata</taxon>
        <taxon>Euteleostomi</taxon>
        <taxon>Mammalia</taxon>
        <taxon>Eutheria</taxon>
        <taxon>Laurasiatheria</taxon>
        <taxon>Carnivora</taxon>
        <taxon>Caniformia</taxon>
        <taxon>Musteloidea</taxon>
        <taxon>Mustelidae</taxon>
        <taxon>Mustelinae</taxon>
        <taxon>Mustela</taxon>
    </lineage>
</organism>
<dbReference type="Pfam" id="PF03501">
    <property type="entry name" value="S10_plectin"/>
    <property type="match status" value="1"/>
</dbReference>
<dbReference type="HOGENOM" id="CLU_089349_3_1_1"/>
<accession>M3XS33</accession>
<feature type="region of interest" description="Disordered" evidence="16">
    <location>
        <begin position="70"/>
        <end position="141"/>
    </location>
</feature>
<evidence type="ECO:0000256" key="16">
    <source>
        <dbReference type="SAM" id="MobiDB-lite"/>
    </source>
</evidence>
<evidence type="ECO:0000256" key="4">
    <source>
        <dbReference type="ARBA" id="ARBA00022481"/>
    </source>
</evidence>
<keyword evidence="9" id="KW-0689">Ribosomal protein</keyword>
<sequence length="141" mass="15065">VAATETLTPMKNHIASYEVLFKEGVTVAKKDVHMLKHPELADKNMPHLHLTNQCTQDLCDFLHLAPEVPATLCPSHPETGGPRPKGLESSASLTRGKADRDTCRQSTVPPAANKRAEAGTGSATEFQFTGGCGRGRGQPPP</sequence>
<evidence type="ECO:0000256" key="7">
    <source>
        <dbReference type="ARBA" id="ARBA00022553"/>
    </source>
</evidence>
<keyword evidence="8" id="KW-0832">Ubl conjugation</keyword>
<evidence type="ECO:0000256" key="2">
    <source>
        <dbReference type="ARBA" id="ARBA00004604"/>
    </source>
</evidence>
<dbReference type="GO" id="GO:0005730">
    <property type="term" value="C:nucleolus"/>
    <property type="evidence" value="ECO:0007669"/>
    <property type="project" value="UniProtKB-SubCell"/>
</dbReference>
<dbReference type="Ensembl" id="ENSMPUT00000001921.1">
    <property type="protein sequence ID" value="ENSMPUP00000001883.1"/>
    <property type="gene ID" value="ENSMPUG00000001900.1"/>
</dbReference>
<dbReference type="STRING" id="9669.ENSMPUP00000001883"/>
<dbReference type="InParanoid" id="M3XS33"/>
<evidence type="ECO:0000256" key="12">
    <source>
        <dbReference type="ARBA" id="ARBA00044523"/>
    </source>
</evidence>